<protein>
    <submittedName>
        <fullName evidence="1">Unnamed protein product</fullName>
    </submittedName>
</protein>
<keyword evidence="2" id="KW-1185">Reference proteome</keyword>
<dbReference type="EMBL" id="BSXS01003994">
    <property type="protein sequence ID" value="GME82306.1"/>
    <property type="molecule type" value="Genomic_DNA"/>
</dbReference>
<gene>
    <name evidence="1" type="ORF">Amon02_000543900</name>
</gene>
<accession>A0ACB5T6F3</accession>
<reference evidence="1" key="1">
    <citation type="submission" date="2023-04" db="EMBL/GenBank/DDBJ databases">
        <title>Ambrosiozyma monospora NBRC 10751.</title>
        <authorList>
            <person name="Ichikawa N."/>
            <person name="Sato H."/>
            <person name="Tonouchi N."/>
        </authorList>
    </citation>
    <scope>NUCLEOTIDE SEQUENCE</scope>
    <source>
        <strain evidence="1">NBRC 10751</strain>
    </source>
</reference>
<dbReference type="Proteomes" id="UP001165064">
    <property type="component" value="Unassembled WGS sequence"/>
</dbReference>
<proteinExistence type="predicted"/>
<sequence>MVHLKIGRIKLDDFDYSKEWVNKSIHRSLDRFKTSYLDVVFLHDVEFVNEDGIFKALTELFELKKQGLVKNVGISGYPVDFLYETARKVANGALGDGVTLDLVMNYSNGCLQNTILADYYDKFFKDTGIKLLNNASILSMSLLRSAETRSFHPCSQDLKDTVAKLAKVLKDEHDTELAELATRFALRLWKGKKGKTVLGLSTLEELDSALIQYKYVLDGSLDQFDAKLVKFSQEFLGDHLNETWKSGINH</sequence>
<organism evidence="1 2">
    <name type="scientific">Ambrosiozyma monospora</name>
    <name type="common">Yeast</name>
    <name type="synonym">Endomycopsis monosporus</name>
    <dbReference type="NCBI Taxonomy" id="43982"/>
    <lineage>
        <taxon>Eukaryota</taxon>
        <taxon>Fungi</taxon>
        <taxon>Dikarya</taxon>
        <taxon>Ascomycota</taxon>
        <taxon>Saccharomycotina</taxon>
        <taxon>Pichiomycetes</taxon>
        <taxon>Pichiales</taxon>
        <taxon>Pichiaceae</taxon>
        <taxon>Ambrosiozyma</taxon>
    </lineage>
</organism>
<comment type="caution">
    <text evidence="1">The sequence shown here is derived from an EMBL/GenBank/DDBJ whole genome shotgun (WGS) entry which is preliminary data.</text>
</comment>
<evidence type="ECO:0000313" key="2">
    <source>
        <dbReference type="Proteomes" id="UP001165064"/>
    </source>
</evidence>
<name>A0ACB5T6F3_AMBMO</name>
<evidence type="ECO:0000313" key="1">
    <source>
        <dbReference type="EMBL" id="GME82306.1"/>
    </source>
</evidence>